<dbReference type="Proteomes" id="UP000095280">
    <property type="component" value="Unplaced"/>
</dbReference>
<keyword evidence="3" id="KW-1185">Reference proteome</keyword>
<keyword evidence="1" id="KW-0175">Coiled coil</keyword>
<name>A0A1I8JKZ5_9PLAT</name>
<evidence type="ECO:0000313" key="3">
    <source>
        <dbReference type="Proteomes" id="UP000095280"/>
    </source>
</evidence>
<protein>
    <submittedName>
        <fullName evidence="4 5">C-X-C motif chemokine 2</fullName>
    </submittedName>
</protein>
<reference evidence="4 5" key="1">
    <citation type="submission" date="2016-11" db="UniProtKB">
        <authorList>
            <consortium name="WormBaseParasite"/>
        </authorList>
    </citation>
    <scope>IDENTIFICATION</scope>
</reference>
<keyword evidence="2" id="KW-1133">Transmembrane helix</keyword>
<evidence type="ECO:0000256" key="1">
    <source>
        <dbReference type="SAM" id="Coils"/>
    </source>
</evidence>
<keyword evidence="2" id="KW-0472">Membrane</keyword>
<evidence type="ECO:0000256" key="2">
    <source>
        <dbReference type="SAM" id="Phobius"/>
    </source>
</evidence>
<feature type="coiled-coil region" evidence="1">
    <location>
        <begin position="79"/>
        <end position="114"/>
    </location>
</feature>
<proteinExistence type="predicted"/>
<organism evidence="3 5">
    <name type="scientific">Macrostomum lignano</name>
    <dbReference type="NCBI Taxonomy" id="282301"/>
    <lineage>
        <taxon>Eukaryota</taxon>
        <taxon>Metazoa</taxon>
        <taxon>Spiralia</taxon>
        <taxon>Lophotrochozoa</taxon>
        <taxon>Platyhelminthes</taxon>
        <taxon>Rhabditophora</taxon>
        <taxon>Macrostomorpha</taxon>
        <taxon>Macrostomida</taxon>
        <taxon>Macrostomidae</taxon>
        <taxon>Macrostomum</taxon>
    </lineage>
</organism>
<keyword evidence="2" id="KW-0812">Transmembrane</keyword>
<dbReference type="AlphaFoldDB" id="A0A1I8JKZ5"/>
<evidence type="ECO:0000313" key="5">
    <source>
        <dbReference type="WBParaSite" id="maker-uti_cns_0048419-snap-gene-0.12-mRNA-1"/>
    </source>
</evidence>
<dbReference type="WBParaSite" id="maker-uti_cns_0048419-snap-gene-0.12-mRNA-1">
    <property type="protein sequence ID" value="maker-uti_cns_0048419-snap-gene-0.12-mRNA-1"/>
    <property type="gene ID" value="maker-uti_cns_0048419-snap-gene-0.12"/>
</dbReference>
<dbReference type="WBParaSite" id="maker-uti_cns_0006212-snap-gene-0.8-mRNA-1">
    <property type="protein sequence ID" value="maker-uti_cns_0006212-snap-gene-0.8-mRNA-1"/>
    <property type="gene ID" value="maker-uti_cns_0006212-snap-gene-0.8"/>
</dbReference>
<accession>A0A1I8JKZ5</accession>
<sequence>MPRWTITDAMIFLLVLTGWAAAIALFLHKLGNLQISRSTCDSVRHLKPKNIDKVKVCKEPSDTVIYREYARGSRMSVCLEERQARIAHLQRLYAEELERELEAIEEQGGSAELCGLRPMRPKPPKPFHRHHTLEAISPQRLPTYAVVAEGGINLQQLPQLPQPPIKTPLGQTFSASAVDGVPRSQGGSTINVGPTARRVVAVKTLQQQARRTAVQVSADGTTQPLLTRQLSESAFSRSVASSTLPARMASDCRSGSDAVISYV</sequence>
<evidence type="ECO:0000313" key="4">
    <source>
        <dbReference type="WBParaSite" id="maker-uti_cns_0006212-snap-gene-0.8-mRNA-1"/>
    </source>
</evidence>
<feature type="transmembrane region" description="Helical" evidence="2">
    <location>
        <begin position="6"/>
        <end position="27"/>
    </location>
</feature>